<accession>A0A7R8CW29</accession>
<proteinExistence type="predicted"/>
<dbReference type="EMBL" id="HG994583">
    <property type="protein sequence ID" value="CAF2916796.1"/>
    <property type="molecule type" value="Genomic_DNA"/>
</dbReference>
<dbReference type="Proteomes" id="UP000675881">
    <property type="component" value="Chromosome 4"/>
</dbReference>
<evidence type="ECO:0000313" key="2">
    <source>
        <dbReference type="Proteomes" id="UP000675881"/>
    </source>
</evidence>
<organism evidence="1 2">
    <name type="scientific">Lepeophtheirus salmonis</name>
    <name type="common">Salmon louse</name>
    <name type="synonym">Caligus salmonis</name>
    <dbReference type="NCBI Taxonomy" id="72036"/>
    <lineage>
        <taxon>Eukaryota</taxon>
        <taxon>Metazoa</taxon>
        <taxon>Ecdysozoa</taxon>
        <taxon>Arthropoda</taxon>
        <taxon>Crustacea</taxon>
        <taxon>Multicrustacea</taxon>
        <taxon>Hexanauplia</taxon>
        <taxon>Copepoda</taxon>
        <taxon>Siphonostomatoida</taxon>
        <taxon>Caligidae</taxon>
        <taxon>Lepeophtheirus</taxon>
    </lineage>
</organism>
<name>A0A7R8CW29_LEPSM</name>
<keyword evidence="2" id="KW-1185">Reference proteome</keyword>
<evidence type="ECO:0000313" key="1">
    <source>
        <dbReference type="EMBL" id="CAF2916796.1"/>
    </source>
</evidence>
<sequence>MRNIGRVKKVAACQKFVHTHRNKGIKLLIMVEHEREIEEKMEASSTTRINKDWNKETLQRVSSNTPQAIVKFIVTPGNIPWFFPIGNNTRPIHFMGEQNYVQSGYLKELEANPRKEKVIVFTDFNVSEMYGRDNINGSINSKSLVPWKENNVMNDLADVTDNFKPTFIYK</sequence>
<dbReference type="AlphaFoldDB" id="A0A7R8CW29"/>
<gene>
    <name evidence="1" type="ORF">LSAA_9262</name>
</gene>
<protein>
    <submittedName>
        <fullName evidence="1">(salmon louse) hypothetical protein</fullName>
    </submittedName>
</protein>
<reference evidence="1" key="1">
    <citation type="submission" date="2021-02" db="EMBL/GenBank/DDBJ databases">
        <authorList>
            <person name="Bekaert M."/>
        </authorList>
    </citation>
    <scope>NUCLEOTIDE SEQUENCE</scope>
    <source>
        <strain evidence="1">IoA-00</strain>
    </source>
</reference>